<proteinExistence type="predicted"/>
<evidence type="ECO:0000256" key="1">
    <source>
        <dbReference type="SAM" id="SignalP"/>
    </source>
</evidence>
<evidence type="ECO:0000313" key="3">
    <source>
        <dbReference type="Proteomes" id="UP000029227"/>
    </source>
</evidence>
<dbReference type="eggNOG" id="ENOG5031NKW">
    <property type="taxonomic scope" value="Bacteria"/>
</dbReference>
<evidence type="ECO:0000313" key="2">
    <source>
        <dbReference type="EMBL" id="GAL03609.1"/>
    </source>
</evidence>
<keyword evidence="1" id="KW-0732">Signal</keyword>
<accession>A0A090QP65</accession>
<comment type="caution">
    <text evidence="2">The sequence shown here is derived from an EMBL/GenBank/DDBJ whole genome shotgun (WGS) entry which is preliminary data.</text>
</comment>
<feature type="signal peptide" evidence="1">
    <location>
        <begin position="1"/>
        <end position="35"/>
    </location>
</feature>
<dbReference type="EMBL" id="BBMN01000002">
    <property type="protein sequence ID" value="GAL03609.1"/>
    <property type="molecule type" value="Genomic_DNA"/>
</dbReference>
<gene>
    <name evidence="2" type="ORF">JCM19237_6503</name>
</gene>
<dbReference type="Proteomes" id="UP000029227">
    <property type="component" value="Unassembled WGS sequence"/>
</dbReference>
<dbReference type="AlphaFoldDB" id="A0A090QP65"/>
<organism evidence="2 3">
    <name type="scientific">Photobacterium aphoticum</name>
    <dbReference type="NCBI Taxonomy" id="754436"/>
    <lineage>
        <taxon>Bacteria</taxon>
        <taxon>Pseudomonadati</taxon>
        <taxon>Pseudomonadota</taxon>
        <taxon>Gammaproteobacteria</taxon>
        <taxon>Vibrionales</taxon>
        <taxon>Vibrionaceae</taxon>
        <taxon>Photobacterium</taxon>
    </lineage>
</organism>
<sequence length="123" mass="13788">MFPSVPSRTRQCVKPALVLLSLTLLSGCSAMQAEALGLRSSKVMKTPQQMSNLEICETYAYGRQSKHTRVAIASEWTKRGINRKYCDKIRKEWYVTKAAKASVNIEEKPASNKVKPVNSVQIQ</sequence>
<evidence type="ECO:0008006" key="4">
    <source>
        <dbReference type="Google" id="ProtNLM"/>
    </source>
</evidence>
<reference evidence="2 3" key="1">
    <citation type="journal article" date="2014" name="Genome Announc.">
        <title>Draft Genome Sequences of Two Vibrionaceae Species, Vibrio ponticus C121 and Photobacterium aphoticum C119, Isolated as Coral Reef Microbiota.</title>
        <authorList>
            <person name="Al-saari N."/>
            <person name="Meirelles P.M."/>
            <person name="Mino S."/>
            <person name="Suda W."/>
            <person name="Oshima K."/>
            <person name="Hattori M."/>
            <person name="Ohkuma M."/>
            <person name="Thompson F.L."/>
            <person name="Gomez-Gil B."/>
            <person name="Sawabe T."/>
            <person name="Sawabe T."/>
        </authorList>
    </citation>
    <scope>NUCLEOTIDE SEQUENCE [LARGE SCALE GENOMIC DNA]</scope>
    <source>
        <strain evidence="2 3">JCM 19237</strain>
    </source>
</reference>
<feature type="chain" id="PRO_5001863498" description="Lipoprotein" evidence="1">
    <location>
        <begin position="36"/>
        <end position="123"/>
    </location>
</feature>
<protein>
    <recommendedName>
        <fullName evidence="4">Lipoprotein</fullName>
    </recommendedName>
</protein>
<name>A0A090QP65_9GAMM</name>